<protein>
    <recommendedName>
        <fullName evidence="3">Transposase</fullName>
    </recommendedName>
</protein>
<name>A0ABM8XZS1_9BURK</name>
<sequence>MATLLNQQFKAFVGIDWADTKHDVCLQPAGVDRREFDCIAHQVARIDEPPRVSWRPRGLSQADMACCSSWQ</sequence>
<gene>
    <name evidence="1" type="ORF">LMG32289_06178</name>
</gene>
<proteinExistence type="predicted"/>
<evidence type="ECO:0000313" key="2">
    <source>
        <dbReference type="Proteomes" id="UP000706525"/>
    </source>
</evidence>
<reference evidence="1 2" key="1">
    <citation type="submission" date="2021-08" db="EMBL/GenBank/DDBJ databases">
        <authorList>
            <person name="Peeters C."/>
        </authorList>
    </citation>
    <scope>NUCLEOTIDE SEQUENCE [LARGE SCALE GENOMIC DNA]</scope>
    <source>
        <strain evidence="1 2">LMG 32289</strain>
    </source>
</reference>
<keyword evidence="2" id="KW-1185">Reference proteome</keyword>
<evidence type="ECO:0008006" key="3">
    <source>
        <dbReference type="Google" id="ProtNLM"/>
    </source>
</evidence>
<accession>A0ABM8XZS1</accession>
<evidence type="ECO:0000313" key="1">
    <source>
        <dbReference type="EMBL" id="CAG9185953.1"/>
    </source>
</evidence>
<dbReference type="Proteomes" id="UP000706525">
    <property type="component" value="Unassembled WGS sequence"/>
</dbReference>
<comment type="caution">
    <text evidence="1">The sequence shown here is derived from an EMBL/GenBank/DDBJ whole genome shotgun (WGS) entry which is preliminary data.</text>
</comment>
<dbReference type="EMBL" id="CAJZAG010000016">
    <property type="protein sequence ID" value="CAG9185953.1"/>
    <property type="molecule type" value="Genomic_DNA"/>
</dbReference>
<organism evidence="1 2">
    <name type="scientific">Cupriavidus pampae</name>
    <dbReference type="NCBI Taxonomy" id="659251"/>
    <lineage>
        <taxon>Bacteria</taxon>
        <taxon>Pseudomonadati</taxon>
        <taxon>Pseudomonadota</taxon>
        <taxon>Betaproteobacteria</taxon>
        <taxon>Burkholderiales</taxon>
        <taxon>Burkholderiaceae</taxon>
        <taxon>Cupriavidus</taxon>
    </lineage>
</organism>